<evidence type="ECO:0000256" key="10">
    <source>
        <dbReference type="ARBA" id="ARBA00023166"/>
    </source>
</evidence>
<gene>
    <name evidence="18" type="ORF">B0A50_08777</name>
</gene>
<dbReference type="SUPFAM" id="SSF55060">
    <property type="entry name" value="GHMP Kinase, C-terminal domain"/>
    <property type="match status" value="1"/>
</dbReference>
<evidence type="ECO:0000256" key="4">
    <source>
        <dbReference type="ARBA" id="ARBA00022516"/>
    </source>
</evidence>
<dbReference type="GO" id="GO:0005829">
    <property type="term" value="C:cytosol"/>
    <property type="evidence" value="ECO:0007669"/>
    <property type="project" value="InterPro"/>
</dbReference>
<comment type="catalytic activity">
    <reaction evidence="13">
        <text>(R)-5-diphosphomevalonate + ATP = isopentenyl diphosphate + ADP + phosphate + CO2</text>
        <dbReference type="Rhea" id="RHEA:23732"/>
        <dbReference type="ChEBI" id="CHEBI:16526"/>
        <dbReference type="ChEBI" id="CHEBI:30616"/>
        <dbReference type="ChEBI" id="CHEBI:43474"/>
        <dbReference type="ChEBI" id="CHEBI:57557"/>
        <dbReference type="ChEBI" id="CHEBI:128769"/>
        <dbReference type="ChEBI" id="CHEBI:456216"/>
        <dbReference type="EC" id="4.1.1.33"/>
    </reaction>
    <physiologicalReaction direction="left-to-right" evidence="13">
        <dbReference type="Rhea" id="RHEA:23733"/>
    </physiologicalReaction>
</comment>
<keyword evidence="19" id="KW-1185">Reference proteome</keyword>
<dbReference type="GO" id="GO:0016126">
    <property type="term" value="P:sterol biosynthetic process"/>
    <property type="evidence" value="ECO:0007669"/>
    <property type="project" value="UniProtKB-KW"/>
</dbReference>
<dbReference type="Pfam" id="PF22700">
    <property type="entry name" value="MVD-like_N"/>
    <property type="match status" value="1"/>
</dbReference>
<dbReference type="InterPro" id="IPR005935">
    <property type="entry name" value="Mev_decarb"/>
</dbReference>
<keyword evidence="12 14" id="KW-0456">Lyase</keyword>
<dbReference type="PIRSF" id="PIRSF015950">
    <property type="entry name" value="Mev_P_decrbx"/>
    <property type="match status" value="1"/>
</dbReference>
<evidence type="ECO:0000256" key="11">
    <source>
        <dbReference type="ARBA" id="ARBA00023221"/>
    </source>
</evidence>
<proteinExistence type="inferred from homology"/>
<dbReference type="NCBIfam" id="TIGR01240">
    <property type="entry name" value="mevDPdecarb"/>
    <property type="match status" value="1"/>
</dbReference>
<evidence type="ECO:0000313" key="18">
    <source>
        <dbReference type="EMBL" id="TKA21750.1"/>
    </source>
</evidence>
<dbReference type="PANTHER" id="PTHR10977">
    <property type="entry name" value="DIPHOSPHOMEVALONATE DECARBOXYLASE"/>
    <property type="match status" value="1"/>
</dbReference>
<organism evidence="18 19">
    <name type="scientific">Salinomyces thailandicus</name>
    <dbReference type="NCBI Taxonomy" id="706561"/>
    <lineage>
        <taxon>Eukaryota</taxon>
        <taxon>Fungi</taxon>
        <taxon>Dikarya</taxon>
        <taxon>Ascomycota</taxon>
        <taxon>Pezizomycotina</taxon>
        <taxon>Dothideomycetes</taxon>
        <taxon>Dothideomycetidae</taxon>
        <taxon>Mycosphaerellales</taxon>
        <taxon>Teratosphaeriaceae</taxon>
        <taxon>Salinomyces</taxon>
    </lineage>
</organism>
<keyword evidence="8 15" id="KW-0756">Sterol biosynthesis</keyword>
<evidence type="ECO:0000256" key="12">
    <source>
        <dbReference type="ARBA" id="ARBA00023239"/>
    </source>
</evidence>
<comment type="caution">
    <text evidence="18">The sequence shown here is derived from an EMBL/GenBank/DDBJ whole genome shotgun (WGS) entry which is preliminary data.</text>
</comment>
<keyword evidence="7 15" id="KW-0752">Steroid biosynthesis</keyword>
<evidence type="ECO:0000256" key="6">
    <source>
        <dbReference type="ARBA" id="ARBA00022840"/>
    </source>
</evidence>
<evidence type="ECO:0000256" key="8">
    <source>
        <dbReference type="ARBA" id="ARBA00023011"/>
    </source>
</evidence>
<feature type="domain" description="Diphosphomevalonate decarboxylase-like N-terminal" evidence="17">
    <location>
        <begin position="13"/>
        <end position="183"/>
    </location>
</feature>
<evidence type="ECO:0000256" key="3">
    <source>
        <dbReference type="ARBA" id="ARBA00012296"/>
    </source>
</evidence>
<keyword evidence="6 14" id="KW-0067">ATP-binding</keyword>
<dbReference type="InterPro" id="IPR014721">
    <property type="entry name" value="Ribsml_uS5_D2-typ_fold_subgr"/>
</dbReference>
<dbReference type="EC" id="4.1.1.33" evidence="3 14"/>
<evidence type="ECO:0000256" key="15">
    <source>
        <dbReference type="RuleBase" id="RU363086"/>
    </source>
</evidence>
<dbReference type="InterPro" id="IPR041431">
    <property type="entry name" value="Mvd1_C"/>
</dbReference>
<keyword evidence="5 14" id="KW-0547">Nucleotide-binding</keyword>
<dbReference type="Pfam" id="PF18376">
    <property type="entry name" value="MDD_C"/>
    <property type="match status" value="1"/>
</dbReference>
<evidence type="ECO:0000259" key="17">
    <source>
        <dbReference type="Pfam" id="PF22700"/>
    </source>
</evidence>
<dbReference type="UniPathway" id="UPA00057">
    <property type="reaction ID" value="UER00100"/>
</dbReference>
<evidence type="ECO:0000313" key="19">
    <source>
        <dbReference type="Proteomes" id="UP000308549"/>
    </source>
</evidence>
<dbReference type="GO" id="GO:0005524">
    <property type="term" value="F:ATP binding"/>
    <property type="evidence" value="ECO:0007669"/>
    <property type="project" value="UniProtKB-UniRule"/>
</dbReference>
<keyword evidence="10 15" id="KW-1207">Sterol metabolism</keyword>
<comment type="pathway">
    <text evidence="1 15">Isoprenoid biosynthesis; isopentenyl diphosphate biosynthesis via mevalonate pathway; isopentenyl diphosphate from (R)-mevalonate: step 3/3.</text>
</comment>
<sequence length="382" mass="40809">MADEEVYRASTYAPVNIAVVKYWGKRDTTLNLPTNSSLSVTLSQDDLRTHTTASCSPTFTADSLTLNGNPQDITTPRTQACLRELRALRHALETSNPSLPKLSTMSLRLTSANNFPTAAGLASSAAGFAALVRAIADLYALPTPPEDLSRIARQGSGSACRSLFGGYVAWNTGTSPDGSDSLAHLIAPASHWPDMRALLLITNPSQKAISSTAGMQQTVATSPLFPHRAAEIVPPRMRAMEKAILSRDFDSFATLTMKESNNFHACCADTHPPIFYMNDTSRACIRVCEALNVAAGRAVCAYTFDAGPNCVVYYLQADEQVVAGSFKGLVGEGKEGWEGKGVEARAAPQGLETVGEMVRQGVGRVILTGVGDGPRRTEQHLC</sequence>
<evidence type="ECO:0000256" key="1">
    <source>
        <dbReference type="ARBA" id="ARBA00005055"/>
    </source>
</evidence>
<dbReference type="InterPro" id="IPR029765">
    <property type="entry name" value="Mev_diP_decarb"/>
</dbReference>
<comment type="similarity">
    <text evidence="2 14 15">Belongs to the diphosphomevalonate decarboxylase family.</text>
</comment>
<dbReference type="GO" id="GO:0019287">
    <property type="term" value="P:isopentenyl diphosphate biosynthetic process, mevalonate pathway"/>
    <property type="evidence" value="ECO:0007669"/>
    <property type="project" value="UniProtKB-UniRule"/>
</dbReference>
<evidence type="ECO:0000256" key="2">
    <source>
        <dbReference type="ARBA" id="ARBA00008831"/>
    </source>
</evidence>
<evidence type="ECO:0000259" key="16">
    <source>
        <dbReference type="Pfam" id="PF18376"/>
    </source>
</evidence>
<keyword evidence="4 15" id="KW-0444">Lipid biosynthesis</keyword>
<dbReference type="OrthoDB" id="10253702at2759"/>
<evidence type="ECO:0000256" key="5">
    <source>
        <dbReference type="ARBA" id="ARBA00022741"/>
    </source>
</evidence>
<evidence type="ECO:0000256" key="7">
    <source>
        <dbReference type="ARBA" id="ARBA00022955"/>
    </source>
</evidence>
<evidence type="ECO:0000256" key="14">
    <source>
        <dbReference type="PIRNR" id="PIRNR015950"/>
    </source>
</evidence>
<dbReference type="GO" id="GO:0004163">
    <property type="term" value="F:diphosphomevalonate decarboxylase activity"/>
    <property type="evidence" value="ECO:0007669"/>
    <property type="project" value="UniProtKB-UniRule"/>
</dbReference>
<keyword evidence="9 14" id="KW-0443">Lipid metabolism</keyword>
<reference evidence="18 19" key="1">
    <citation type="submission" date="2017-03" db="EMBL/GenBank/DDBJ databases">
        <title>Genomes of endolithic fungi from Antarctica.</title>
        <authorList>
            <person name="Coleine C."/>
            <person name="Masonjones S."/>
            <person name="Stajich J.E."/>
        </authorList>
    </citation>
    <scope>NUCLEOTIDE SEQUENCE [LARGE SCALE GENOMIC DNA]</scope>
    <source>
        <strain evidence="18 19">CCFEE 6315</strain>
    </source>
</reference>
<evidence type="ECO:0000256" key="13">
    <source>
        <dbReference type="ARBA" id="ARBA00048416"/>
    </source>
</evidence>
<dbReference type="AlphaFoldDB" id="A0A4U0TIX7"/>
<dbReference type="Gene3D" id="3.30.230.10">
    <property type="match status" value="1"/>
</dbReference>
<dbReference type="Proteomes" id="UP000308549">
    <property type="component" value="Unassembled WGS sequence"/>
</dbReference>
<dbReference type="EMBL" id="NAJL01000103">
    <property type="protein sequence ID" value="TKA21750.1"/>
    <property type="molecule type" value="Genomic_DNA"/>
</dbReference>
<dbReference type="InterPro" id="IPR020568">
    <property type="entry name" value="Ribosomal_Su5_D2-typ_SF"/>
</dbReference>
<protein>
    <recommendedName>
        <fullName evidence="3 14">Diphosphomevalonate decarboxylase</fullName>
        <ecNumber evidence="3 14">4.1.1.33</ecNumber>
    </recommendedName>
</protein>
<dbReference type="InterPro" id="IPR053859">
    <property type="entry name" value="MVD-like_N"/>
</dbReference>
<accession>A0A4U0TIX7</accession>
<dbReference type="InterPro" id="IPR036554">
    <property type="entry name" value="GHMP_kinase_C_sf"/>
</dbReference>
<dbReference type="Gene3D" id="3.30.70.890">
    <property type="entry name" value="GHMP kinase, C-terminal domain"/>
    <property type="match status" value="1"/>
</dbReference>
<dbReference type="SUPFAM" id="SSF54211">
    <property type="entry name" value="Ribosomal protein S5 domain 2-like"/>
    <property type="match status" value="1"/>
</dbReference>
<evidence type="ECO:0000256" key="9">
    <source>
        <dbReference type="ARBA" id="ARBA00023098"/>
    </source>
</evidence>
<keyword evidence="11 15" id="KW-0753">Steroid metabolism</keyword>
<dbReference type="PANTHER" id="PTHR10977:SF3">
    <property type="entry name" value="DIPHOSPHOMEVALONATE DECARBOXYLASE"/>
    <property type="match status" value="1"/>
</dbReference>
<name>A0A4U0TIX7_9PEZI</name>
<dbReference type="FunFam" id="3.30.230.10:FF:000018">
    <property type="entry name" value="Diphosphomevalonate decarboxylase"/>
    <property type="match status" value="1"/>
</dbReference>
<feature type="domain" description="Mvd1 C-terminal" evidence="16">
    <location>
        <begin position="197"/>
        <end position="375"/>
    </location>
</feature>